<feature type="compositionally biased region" description="Basic and acidic residues" evidence="1">
    <location>
        <begin position="100"/>
        <end position="115"/>
    </location>
</feature>
<feature type="compositionally biased region" description="Basic and acidic residues" evidence="1">
    <location>
        <begin position="18"/>
        <end position="43"/>
    </location>
</feature>
<keyword evidence="3" id="KW-1185">Reference proteome</keyword>
<reference evidence="2 3" key="1">
    <citation type="submission" date="2024-01" db="EMBL/GenBank/DDBJ databases">
        <title>Genome assemblies of Stephania.</title>
        <authorList>
            <person name="Yang L."/>
        </authorList>
    </citation>
    <scope>NUCLEOTIDE SEQUENCE [LARGE SCALE GENOMIC DNA]</scope>
    <source>
        <strain evidence="2">JXDWG</strain>
        <tissue evidence="2">Leaf</tissue>
    </source>
</reference>
<feature type="region of interest" description="Disordered" evidence="1">
    <location>
        <begin position="1"/>
        <end position="115"/>
    </location>
</feature>
<protein>
    <submittedName>
        <fullName evidence="2">Uncharacterized protein</fullName>
    </submittedName>
</protein>
<dbReference type="EMBL" id="JBBNAG010000007">
    <property type="protein sequence ID" value="KAK9119141.1"/>
    <property type="molecule type" value="Genomic_DNA"/>
</dbReference>
<evidence type="ECO:0000256" key="1">
    <source>
        <dbReference type="SAM" id="MobiDB-lite"/>
    </source>
</evidence>
<evidence type="ECO:0000313" key="3">
    <source>
        <dbReference type="Proteomes" id="UP001419268"/>
    </source>
</evidence>
<dbReference type="AlphaFoldDB" id="A0AAP0NWQ1"/>
<feature type="compositionally biased region" description="Polar residues" evidence="1">
    <location>
        <begin position="1"/>
        <end position="17"/>
    </location>
</feature>
<accession>A0AAP0NWQ1</accession>
<comment type="caution">
    <text evidence="2">The sequence shown here is derived from an EMBL/GenBank/DDBJ whole genome shotgun (WGS) entry which is preliminary data.</text>
</comment>
<evidence type="ECO:0000313" key="2">
    <source>
        <dbReference type="EMBL" id="KAK9119141.1"/>
    </source>
</evidence>
<organism evidence="2 3">
    <name type="scientific">Stephania cephalantha</name>
    <dbReference type="NCBI Taxonomy" id="152367"/>
    <lineage>
        <taxon>Eukaryota</taxon>
        <taxon>Viridiplantae</taxon>
        <taxon>Streptophyta</taxon>
        <taxon>Embryophyta</taxon>
        <taxon>Tracheophyta</taxon>
        <taxon>Spermatophyta</taxon>
        <taxon>Magnoliopsida</taxon>
        <taxon>Ranunculales</taxon>
        <taxon>Menispermaceae</taxon>
        <taxon>Menispermoideae</taxon>
        <taxon>Cissampelideae</taxon>
        <taxon>Stephania</taxon>
    </lineage>
</organism>
<dbReference type="Proteomes" id="UP001419268">
    <property type="component" value="Unassembled WGS sequence"/>
</dbReference>
<sequence length="115" mass="12530">MSSSSSTNQVKASQSRDSTLKSEHSTPAKCGDQRRSEADDDKATSGVAGRTAGPRGRPDREEMMTPGSTRGKRDRDDEGQAGVDDAGLREMGFAKQFALDPERARIENRIRSESR</sequence>
<gene>
    <name evidence="2" type="ORF">Scep_017234</name>
</gene>
<name>A0AAP0NWQ1_9MAGN</name>
<proteinExistence type="predicted"/>